<dbReference type="STRING" id="112901.SAMN04488500_106294"/>
<dbReference type="AlphaFoldDB" id="A0A1W2B3X9"/>
<dbReference type="Proteomes" id="UP000192738">
    <property type="component" value="Unassembled WGS sequence"/>
</dbReference>
<accession>A0A1W2B3X9</accession>
<protein>
    <submittedName>
        <fullName evidence="1">Uncharacterized protein</fullName>
    </submittedName>
</protein>
<evidence type="ECO:0000313" key="2">
    <source>
        <dbReference type="Proteomes" id="UP000192738"/>
    </source>
</evidence>
<gene>
    <name evidence="1" type="ORF">SAMN04488500_106294</name>
</gene>
<evidence type="ECO:0000313" key="1">
    <source>
        <dbReference type="EMBL" id="SMC67412.1"/>
    </source>
</evidence>
<dbReference type="EMBL" id="FWXI01000006">
    <property type="protein sequence ID" value="SMC67412.1"/>
    <property type="molecule type" value="Genomic_DNA"/>
</dbReference>
<organism evidence="1 2">
    <name type="scientific">Sporomusa malonica</name>
    <dbReference type="NCBI Taxonomy" id="112901"/>
    <lineage>
        <taxon>Bacteria</taxon>
        <taxon>Bacillati</taxon>
        <taxon>Bacillota</taxon>
        <taxon>Negativicutes</taxon>
        <taxon>Selenomonadales</taxon>
        <taxon>Sporomusaceae</taxon>
        <taxon>Sporomusa</taxon>
    </lineage>
</organism>
<keyword evidence="2" id="KW-1185">Reference proteome</keyword>
<proteinExistence type="predicted"/>
<name>A0A1W2B3X9_9FIRM</name>
<sequence>MVDEIYSLRDQMVHLGYATREVDAWIRHVMGDIPIEQLNDQDSIELIDHLHSYISFARDKAIINIK</sequence>
<reference evidence="1 2" key="1">
    <citation type="submission" date="2017-04" db="EMBL/GenBank/DDBJ databases">
        <authorList>
            <person name="Afonso C.L."/>
            <person name="Miller P.J."/>
            <person name="Scott M.A."/>
            <person name="Spackman E."/>
            <person name="Goraichik I."/>
            <person name="Dimitrov K.M."/>
            <person name="Suarez D.L."/>
            <person name="Swayne D.E."/>
        </authorList>
    </citation>
    <scope>NUCLEOTIDE SEQUENCE [LARGE SCALE GENOMIC DNA]</scope>
    <source>
        <strain evidence="1 2">DSM 5090</strain>
    </source>
</reference>